<proteinExistence type="predicted"/>
<name>A0A075JXE2_9GAMM</name>
<protein>
    <submittedName>
        <fullName evidence="1">Uncharacterized protein</fullName>
    </submittedName>
</protein>
<sequence length="132" mass="15532">MISPQKISDFEEITMTRSKCSPAYLWVQLSDMERVIWGAVYAISNGTADSRARKADRLVRDLRMLERDRKGDLGPEHEAARAGHMIEFQDFETWYRVQLLIRRGHEFRYKGPSIEQTAMAYESYRRGMADFY</sequence>
<dbReference type="KEGG" id="dja:HY57_02085"/>
<dbReference type="HOGENOM" id="CLU_1913742_0_0_6"/>
<dbReference type="Proteomes" id="UP000027987">
    <property type="component" value="Chromosome"/>
</dbReference>
<gene>
    <name evidence="1" type="ORF">HY57_02085</name>
</gene>
<reference evidence="1 2" key="1">
    <citation type="submission" date="2014-07" db="EMBL/GenBank/DDBJ databases">
        <title>Complete Genome Sequence of Dyella japonica Strain A8 Isolated from Malaysian Tropical Soil.</title>
        <authorList>
            <person name="Hui R.K.H."/>
            <person name="Chen J.-W."/>
            <person name="Chan K.-G."/>
            <person name="Leung F.C.C."/>
        </authorList>
    </citation>
    <scope>NUCLEOTIDE SEQUENCE [LARGE SCALE GENOMIC DNA]</scope>
    <source>
        <strain evidence="1 2">A8</strain>
    </source>
</reference>
<evidence type="ECO:0000313" key="2">
    <source>
        <dbReference type="Proteomes" id="UP000027987"/>
    </source>
</evidence>
<accession>A0A075JXE2</accession>
<organism evidence="1 2">
    <name type="scientific">Dyella japonica A8</name>
    <dbReference type="NCBI Taxonomy" id="1217721"/>
    <lineage>
        <taxon>Bacteria</taxon>
        <taxon>Pseudomonadati</taxon>
        <taxon>Pseudomonadota</taxon>
        <taxon>Gammaproteobacteria</taxon>
        <taxon>Lysobacterales</taxon>
        <taxon>Rhodanobacteraceae</taxon>
        <taxon>Dyella</taxon>
    </lineage>
</organism>
<keyword evidence="2" id="KW-1185">Reference proteome</keyword>
<evidence type="ECO:0000313" key="1">
    <source>
        <dbReference type="EMBL" id="AIF46127.1"/>
    </source>
</evidence>
<dbReference type="AlphaFoldDB" id="A0A075JXE2"/>
<dbReference type="PATRIC" id="fig|1217721.7.peg.443"/>
<dbReference type="EMBL" id="CP008884">
    <property type="protein sequence ID" value="AIF46127.1"/>
    <property type="molecule type" value="Genomic_DNA"/>
</dbReference>